<evidence type="ECO:0000313" key="2">
    <source>
        <dbReference type="EMBL" id="GMI36666.1"/>
    </source>
</evidence>
<accession>A0ABQ6N0K0</accession>
<evidence type="ECO:0000256" key="1">
    <source>
        <dbReference type="SAM" id="Coils"/>
    </source>
</evidence>
<reference evidence="2 3" key="1">
    <citation type="journal article" date="2023" name="Commun. Biol.">
        <title>Genome analysis of Parmales, the sister group of diatoms, reveals the evolutionary specialization of diatoms from phago-mixotrophs to photoautotrophs.</title>
        <authorList>
            <person name="Ban H."/>
            <person name="Sato S."/>
            <person name="Yoshikawa S."/>
            <person name="Yamada K."/>
            <person name="Nakamura Y."/>
            <person name="Ichinomiya M."/>
            <person name="Sato N."/>
            <person name="Blanc-Mathieu R."/>
            <person name="Endo H."/>
            <person name="Kuwata A."/>
            <person name="Ogata H."/>
        </authorList>
    </citation>
    <scope>NUCLEOTIDE SEQUENCE [LARGE SCALE GENOMIC DNA]</scope>
</reference>
<sequence>PPPPKDNIDETLHALDALNEETSDDVRVLTEKIQGAAKSLSEAESKLVQLKLVLMERQDRVDFLAVKKKACSQQVGILMMKSHSKELGSDVTELQRRAGETERELSIAAVALREQQKKIAESELLYEEALMMKETLSEMLVIMLQTGASKEKAVLRGSLRREASEKAAGF</sequence>
<keyword evidence="1" id="KW-0175">Coiled coil</keyword>
<name>A0ABQ6N0K0_9STRA</name>
<dbReference type="Proteomes" id="UP001165060">
    <property type="component" value="Unassembled WGS sequence"/>
</dbReference>
<keyword evidence="3" id="KW-1185">Reference proteome</keyword>
<gene>
    <name evidence="2" type="ORF">TeGR_g10694</name>
</gene>
<proteinExistence type="predicted"/>
<dbReference type="EMBL" id="BRYB01000744">
    <property type="protein sequence ID" value="GMI36666.1"/>
    <property type="molecule type" value="Genomic_DNA"/>
</dbReference>
<organism evidence="2 3">
    <name type="scientific">Tetraparma gracilis</name>
    <dbReference type="NCBI Taxonomy" id="2962635"/>
    <lineage>
        <taxon>Eukaryota</taxon>
        <taxon>Sar</taxon>
        <taxon>Stramenopiles</taxon>
        <taxon>Ochrophyta</taxon>
        <taxon>Bolidophyceae</taxon>
        <taxon>Parmales</taxon>
        <taxon>Triparmaceae</taxon>
        <taxon>Tetraparma</taxon>
    </lineage>
</organism>
<comment type="caution">
    <text evidence="2">The sequence shown here is derived from an EMBL/GenBank/DDBJ whole genome shotgun (WGS) entry which is preliminary data.</text>
</comment>
<evidence type="ECO:0000313" key="3">
    <source>
        <dbReference type="Proteomes" id="UP001165060"/>
    </source>
</evidence>
<feature type="coiled-coil region" evidence="1">
    <location>
        <begin position="26"/>
        <end position="60"/>
    </location>
</feature>
<protein>
    <submittedName>
        <fullName evidence="2">Uncharacterized protein</fullName>
    </submittedName>
</protein>
<feature type="non-terminal residue" evidence="2">
    <location>
        <position position="1"/>
    </location>
</feature>